<gene>
    <name evidence="2" type="ORF">RSO01_32820</name>
</gene>
<reference evidence="2 3" key="1">
    <citation type="submission" date="2019-07" db="EMBL/GenBank/DDBJ databases">
        <title>Whole genome shotgun sequence of Reyranella soli NBRC 108950.</title>
        <authorList>
            <person name="Hosoyama A."/>
            <person name="Uohara A."/>
            <person name="Ohji S."/>
            <person name="Ichikawa N."/>
        </authorList>
    </citation>
    <scope>NUCLEOTIDE SEQUENCE [LARGE SCALE GENOMIC DNA]</scope>
    <source>
        <strain evidence="2 3">NBRC 108950</strain>
    </source>
</reference>
<evidence type="ECO:0000313" key="2">
    <source>
        <dbReference type="EMBL" id="GEP56116.1"/>
    </source>
</evidence>
<evidence type="ECO:0000313" key="3">
    <source>
        <dbReference type="Proteomes" id="UP000321058"/>
    </source>
</evidence>
<feature type="transmembrane region" description="Helical" evidence="1">
    <location>
        <begin position="44"/>
        <end position="74"/>
    </location>
</feature>
<proteinExistence type="predicted"/>
<sequence>MLLVARRLLPAAADLTVAKTLLATAQLASTLLFAAFCRRTGPCLCFVAAVALSASALGYLDILFAAPLILALFAALDERPALSSTAFAIACLIKWQPLLAVFYGFAGATPFSPSPRFALLTGALSAVSTGAFFYALYKLSVVRPARDSQAGSAGGPAATTSENR</sequence>
<feature type="transmembrane region" description="Helical" evidence="1">
    <location>
        <begin position="20"/>
        <end position="37"/>
    </location>
</feature>
<keyword evidence="1" id="KW-0812">Transmembrane</keyword>
<evidence type="ECO:0008006" key="4">
    <source>
        <dbReference type="Google" id="ProtNLM"/>
    </source>
</evidence>
<feature type="transmembrane region" description="Helical" evidence="1">
    <location>
        <begin position="86"/>
        <end position="105"/>
    </location>
</feature>
<comment type="caution">
    <text evidence="2">The sequence shown here is derived from an EMBL/GenBank/DDBJ whole genome shotgun (WGS) entry which is preliminary data.</text>
</comment>
<keyword evidence="1" id="KW-1133">Transmembrane helix</keyword>
<keyword evidence="1" id="KW-0472">Membrane</keyword>
<accession>A0A512NAY8</accession>
<keyword evidence="3" id="KW-1185">Reference proteome</keyword>
<dbReference type="AlphaFoldDB" id="A0A512NAY8"/>
<protein>
    <recommendedName>
        <fullName evidence="4">DUF2029 domain-containing protein</fullName>
    </recommendedName>
</protein>
<dbReference type="Proteomes" id="UP000321058">
    <property type="component" value="Unassembled WGS sequence"/>
</dbReference>
<name>A0A512NAY8_9HYPH</name>
<dbReference type="EMBL" id="BKAJ01000054">
    <property type="protein sequence ID" value="GEP56116.1"/>
    <property type="molecule type" value="Genomic_DNA"/>
</dbReference>
<feature type="transmembrane region" description="Helical" evidence="1">
    <location>
        <begin position="117"/>
        <end position="137"/>
    </location>
</feature>
<evidence type="ECO:0000256" key="1">
    <source>
        <dbReference type="SAM" id="Phobius"/>
    </source>
</evidence>
<organism evidence="2 3">
    <name type="scientific">Reyranella soli</name>
    <dbReference type="NCBI Taxonomy" id="1230389"/>
    <lineage>
        <taxon>Bacteria</taxon>
        <taxon>Pseudomonadati</taxon>
        <taxon>Pseudomonadota</taxon>
        <taxon>Alphaproteobacteria</taxon>
        <taxon>Hyphomicrobiales</taxon>
        <taxon>Reyranellaceae</taxon>
        <taxon>Reyranella</taxon>
    </lineage>
</organism>